<proteinExistence type="predicted"/>
<evidence type="ECO:0000256" key="1">
    <source>
        <dbReference type="SAM" id="MobiDB-lite"/>
    </source>
</evidence>
<dbReference type="EMBL" id="VSRR010135440">
    <property type="protein sequence ID" value="MPD03267.1"/>
    <property type="molecule type" value="Genomic_DNA"/>
</dbReference>
<evidence type="ECO:0000313" key="3">
    <source>
        <dbReference type="Proteomes" id="UP000324222"/>
    </source>
</evidence>
<protein>
    <submittedName>
        <fullName evidence="2">Uncharacterized protein</fullName>
    </submittedName>
</protein>
<keyword evidence="3" id="KW-1185">Reference proteome</keyword>
<name>A0A5B7K9K2_PORTR</name>
<reference evidence="2 3" key="1">
    <citation type="submission" date="2019-05" db="EMBL/GenBank/DDBJ databases">
        <title>Another draft genome of Portunus trituberculatus and its Hox gene families provides insights of decapod evolution.</title>
        <authorList>
            <person name="Jeong J.-H."/>
            <person name="Song I."/>
            <person name="Kim S."/>
            <person name="Choi T."/>
            <person name="Kim D."/>
            <person name="Ryu S."/>
            <person name="Kim W."/>
        </authorList>
    </citation>
    <scope>NUCLEOTIDE SEQUENCE [LARGE SCALE GENOMIC DNA]</scope>
    <source>
        <tissue evidence="2">Muscle</tissue>
    </source>
</reference>
<organism evidence="2 3">
    <name type="scientific">Portunus trituberculatus</name>
    <name type="common">Swimming crab</name>
    <name type="synonym">Neptunus trituberculatus</name>
    <dbReference type="NCBI Taxonomy" id="210409"/>
    <lineage>
        <taxon>Eukaryota</taxon>
        <taxon>Metazoa</taxon>
        <taxon>Ecdysozoa</taxon>
        <taxon>Arthropoda</taxon>
        <taxon>Crustacea</taxon>
        <taxon>Multicrustacea</taxon>
        <taxon>Malacostraca</taxon>
        <taxon>Eumalacostraca</taxon>
        <taxon>Eucarida</taxon>
        <taxon>Decapoda</taxon>
        <taxon>Pleocyemata</taxon>
        <taxon>Brachyura</taxon>
        <taxon>Eubrachyura</taxon>
        <taxon>Portunoidea</taxon>
        <taxon>Portunidae</taxon>
        <taxon>Portuninae</taxon>
        <taxon>Portunus</taxon>
    </lineage>
</organism>
<dbReference type="Proteomes" id="UP000324222">
    <property type="component" value="Unassembled WGS sequence"/>
</dbReference>
<sequence>MLLSVPSRLMTPRRHQAGRRAAPLRSLSHQELQPAPCFTCGPKRCDCPPPIPEAPATRSVVIDRLQAKNCAPNILVYSISDMIKKHSQARLRKRKT</sequence>
<gene>
    <name evidence="2" type="ORF">E2C01_098896</name>
</gene>
<feature type="region of interest" description="Disordered" evidence="1">
    <location>
        <begin position="1"/>
        <end position="27"/>
    </location>
</feature>
<accession>A0A5B7K9K2</accession>
<comment type="caution">
    <text evidence="2">The sequence shown here is derived from an EMBL/GenBank/DDBJ whole genome shotgun (WGS) entry which is preliminary data.</text>
</comment>
<evidence type="ECO:0000313" key="2">
    <source>
        <dbReference type="EMBL" id="MPD03267.1"/>
    </source>
</evidence>
<dbReference type="AlphaFoldDB" id="A0A5B7K9K2"/>